<evidence type="ECO:0000313" key="1">
    <source>
        <dbReference type="EMBL" id="KAJ2758286.1"/>
    </source>
</evidence>
<keyword evidence="2" id="KW-1185">Reference proteome</keyword>
<comment type="caution">
    <text evidence="1">The sequence shown here is derived from an EMBL/GenBank/DDBJ whole genome shotgun (WGS) entry which is preliminary data.</text>
</comment>
<reference evidence="1" key="1">
    <citation type="submission" date="2022-07" db="EMBL/GenBank/DDBJ databases">
        <title>Phylogenomic reconstructions and comparative analyses of Kickxellomycotina fungi.</title>
        <authorList>
            <person name="Reynolds N.K."/>
            <person name="Stajich J.E."/>
            <person name="Barry K."/>
            <person name="Grigoriev I.V."/>
            <person name="Crous P."/>
            <person name="Smith M.E."/>
        </authorList>
    </citation>
    <scope>NUCLEOTIDE SEQUENCE</scope>
    <source>
        <strain evidence="1">CBS 109366</strain>
    </source>
</reference>
<dbReference type="EMBL" id="JANBUJ010004159">
    <property type="protein sequence ID" value="KAJ2758286.1"/>
    <property type="molecule type" value="Genomic_DNA"/>
</dbReference>
<gene>
    <name evidence="1" type="primary">ubx2</name>
    <name evidence="1" type="ORF">IWQ57_006871</name>
</gene>
<keyword evidence="1" id="KW-0560">Oxidoreductase</keyword>
<feature type="non-terminal residue" evidence="1">
    <location>
        <position position="1"/>
    </location>
</feature>
<dbReference type="Proteomes" id="UP001140234">
    <property type="component" value="Unassembled WGS sequence"/>
</dbReference>
<evidence type="ECO:0000313" key="2">
    <source>
        <dbReference type="Proteomes" id="UP001140234"/>
    </source>
</evidence>
<feature type="non-terminal residue" evidence="1">
    <location>
        <position position="93"/>
    </location>
</feature>
<accession>A0ACC1JIL1</accession>
<protein>
    <submittedName>
        <fullName evidence="1">UBX domain protein Ubx2</fullName>
        <ecNumber evidence="1">1.1.1.8</ecNumber>
    </submittedName>
</protein>
<sequence>AWYARLPAGEPPEPAAGPGTTRVQLRFPSGQRVVRRFALADRVAAVFQLLKATVPGAADAVPEVLFLGARLADRVDQTIEAAGLVNASLVVDV</sequence>
<name>A0ACC1JIL1_9FUNG</name>
<dbReference type="EC" id="1.1.1.8" evidence="1"/>
<proteinExistence type="predicted"/>
<organism evidence="1 2">
    <name type="scientific">Coemansia nantahalensis</name>
    <dbReference type="NCBI Taxonomy" id="2789366"/>
    <lineage>
        <taxon>Eukaryota</taxon>
        <taxon>Fungi</taxon>
        <taxon>Fungi incertae sedis</taxon>
        <taxon>Zoopagomycota</taxon>
        <taxon>Kickxellomycotina</taxon>
        <taxon>Kickxellomycetes</taxon>
        <taxon>Kickxellales</taxon>
        <taxon>Kickxellaceae</taxon>
        <taxon>Coemansia</taxon>
    </lineage>
</organism>